<evidence type="ECO:0000256" key="3">
    <source>
        <dbReference type="ARBA" id="ARBA00023163"/>
    </source>
</evidence>
<evidence type="ECO:0000313" key="6">
    <source>
        <dbReference type="Proteomes" id="UP000547209"/>
    </source>
</evidence>
<dbReference type="PANTHER" id="PTHR30146:SF154">
    <property type="entry name" value="TRANSCRIPTION REGULATOR, MEMBER OF GALR FAMILY"/>
    <property type="match status" value="1"/>
</dbReference>
<reference evidence="5 6" key="1">
    <citation type="submission" date="2020-08" db="EMBL/GenBank/DDBJ databases">
        <title>Cohnella phylogeny.</title>
        <authorList>
            <person name="Dunlap C."/>
        </authorList>
    </citation>
    <scope>NUCLEOTIDE SEQUENCE [LARGE SCALE GENOMIC DNA]</scope>
    <source>
        <strain evidence="5 6">DSM 28246</strain>
    </source>
</reference>
<dbReference type="PROSITE" id="PS00356">
    <property type="entry name" value="HTH_LACI_1"/>
    <property type="match status" value="1"/>
</dbReference>
<dbReference type="CDD" id="cd06267">
    <property type="entry name" value="PBP1_LacI_sugar_binding-like"/>
    <property type="match status" value="1"/>
</dbReference>
<dbReference type="SUPFAM" id="SSF47413">
    <property type="entry name" value="lambda repressor-like DNA-binding domains"/>
    <property type="match status" value="1"/>
</dbReference>
<name>A0A7X0RRL2_9BACL</name>
<dbReference type="GO" id="GO:0000976">
    <property type="term" value="F:transcription cis-regulatory region binding"/>
    <property type="evidence" value="ECO:0007669"/>
    <property type="project" value="TreeGrafter"/>
</dbReference>
<evidence type="ECO:0000259" key="4">
    <source>
        <dbReference type="PROSITE" id="PS50932"/>
    </source>
</evidence>
<keyword evidence="2 5" id="KW-0238">DNA-binding</keyword>
<dbReference type="AlphaFoldDB" id="A0A7X0RRL2"/>
<dbReference type="PANTHER" id="PTHR30146">
    <property type="entry name" value="LACI-RELATED TRANSCRIPTIONAL REPRESSOR"/>
    <property type="match status" value="1"/>
</dbReference>
<dbReference type="Pfam" id="PF00356">
    <property type="entry name" value="LacI"/>
    <property type="match status" value="1"/>
</dbReference>
<accession>A0A7X0RRL2</accession>
<dbReference type="InterPro" id="IPR028082">
    <property type="entry name" value="Peripla_BP_I"/>
</dbReference>
<dbReference type="PROSITE" id="PS50932">
    <property type="entry name" value="HTH_LACI_2"/>
    <property type="match status" value="1"/>
</dbReference>
<dbReference type="InterPro" id="IPR010982">
    <property type="entry name" value="Lambda_DNA-bd_dom_sf"/>
</dbReference>
<keyword evidence="1" id="KW-0805">Transcription regulation</keyword>
<dbReference type="Gene3D" id="1.10.260.40">
    <property type="entry name" value="lambda repressor-like DNA-binding domains"/>
    <property type="match status" value="1"/>
</dbReference>
<dbReference type="SMART" id="SM00354">
    <property type="entry name" value="HTH_LACI"/>
    <property type="match status" value="1"/>
</dbReference>
<proteinExistence type="predicted"/>
<dbReference type="InterPro" id="IPR046335">
    <property type="entry name" value="LacI/GalR-like_sensor"/>
</dbReference>
<dbReference type="Proteomes" id="UP000547209">
    <property type="component" value="Unassembled WGS sequence"/>
</dbReference>
<gene>
    <name evidence="5" type="ORF">H7C19_16385</name>
</gene>
<comment type="caution">
    <text evidence="5">The sequence shown here is derived from an EMBL/GenBank/DDBJ whole genome shotgun (WGS) entry which is preliminary data.</text>
</comment>
<evidence type="ECO:0000313" key="5">
    <source>
        <dbReference type="EMBL" id="MBB6672260.1"/>
    </source>
</evidence>
<dbReference type="SUPFAM" id="SSF53822">
    <property type="entry name" value="Periplasmic binding protein-like I"/>
    <property type="match status" value="1"/>
</dbReference>
<dbReference type="RefSeq" id="WP_185143723.1">
    <property type="nucleotide sequence ID" value="NZ_JACJVP010000025.1"/>
</dbReference>
<dbReference type="InterPro" id="IPR000843">
    <property type="entry name" value="HTH_LacI"/>
</dbReference>
<feature type="domain" description="HTH lacI-type" evidence="4">
    <location>
        <begin position="3"/>
        <end position="57"/>
    </location>
</feature>
<keyword evidence="6" id="KW-1185">Reference proteome</keyword>
<dbReference type="GO" id="GO:0003700">
    <property type="term" value="F:DNA-binding transcription factor activity"/>
    <property type="evidence" value="ECO:0007669"/>
    <property type="project" value="TreeGrafter"/>
</dbReference>
<dbReference type="Pfam" id="PF13377">
    <property type="entry name" value="Peripla_BP_3"/>
    <property type="match status" value="1"/>
</dbReference>
<protein>
    <submittedName>
        <fullName evidence="5">LacI family DNA-binding transcriptional regulator</fullName>
    </submittedName>
</protein>
<dbReference type="CDD" id="cd01392">
    <property type="entry name" value="HTH_LacI"/>
    <property type="match status" value="1"/>
</dbReference>
<organism evidence="5 6">
    <name type="scientific">Cohnella nanjingensis</name>
    <dbReference type="NCBI Taxonomy" id="1387779"/>
    <lineage>
        <taxon>Bacteria</taxon>
        <taxon>Bacillati</taxon>
        <taxon>Bacillota</taxon>
        <taxon>Bacilli</taxon>
        <taxon>Bacillales</taxon>
        <taxon>Paenibacillaceae</taxon>
        <taxon>Cohnella</taxon>
    </lineage>
</organism>
<sequence>MNITVKDIAKIAGVSHTTVIKALHDKPKISQELKDKIKRIAAEHNYVVNVNARNLAMKDNRFIGIIATDISLPLISEFTKAVEETVRKKGYSVIVSNSENVPDKEKSAIKGFQELRVAGIIITPSYKGSDTLQMLKDTRIPFVAMGKLDEAEDYVTFDDEGATYKATQYLLKIGHQRIACISAGELEDYPFKAWVEGYKRALLEARAAYRPEYVLESGMSAESGYHAAGQMLALAERPTAVLGFSDSNIVGVIKGLKDRGISIPADMAVLSLFDREIFNYFDPPVSALRFPVSRLGEVAAEYLVKKIRAKKPLMKQEMLAAELIVREST</sequence>
<evidence type="ECO:0000256" key="1">
    <source>
        <dbReference type="ARBA" id="ARBA00023015"/>
    </source>
</evidence>
<dbReference type="EMBL" id="JACJVP010000025">
    <property type="protein sequence ID" value="MBB6672260.1"/>
    <property type="molecule type" value="Genomic_DNA"/>
</dbReference>
<keyword evidence="3" id="KW-0804">Transcription</keyword>
<dbReference type="Gene3D" id="3.40.50.2300">
    <property type="match status" value="2"/>
</dbReference>
<evidence type="ECO:0000256" key="2">
    <source>
        <dbReference type="ARBA" id="ARBA00023125"/>
    </source>
</evidence>